<accession>A0A974DRU6</accession>
<name>A0A974DRU6_XENLA</name>
<dbReference type="EMBL" id="CM004468">
    <property type="protein sequence ID" value="OCT96041.1"/>
    <property type="molecule type" value="Genomic_DNA"/>
</dbReference>
<feature type="non-terminal residue" evidence="1">
    <location>
        <position position="25"/>
    </location>
</feature>
<protein>
    <submittedName>
        <fullName evidence="1">Uncharacterized protein</fullName>
    </submittedName>
</protein>
<organism evidence="1 2">
    <name type="scientific">Xenopus laevis</name>
    <name type="common">African clawed frog</name>
    <dbReference type="NCBI Taxonomy" id="8355"/>
    <lineage>
        <taxon>Eukaryota</taxon>
        <taxon>Metazoa</taxon>
        <taxon>Chordata</taxon>
        <taxon>Craniata</taxon>
        <taxon>Vertebrata</taxon>
        <taxon>Euteleostomi</taxon>
        <taxon>Amphibia</taxon>
        <taxon>Batrachia</taxon>
        <taxon>Anura</taxon>
        <taxon>Pipoidea</taxon>
        <taxon>Pipidae</taxon>
        <taxon>Xenopodinae</taxon>
        <taxon>Xenopus</taxon>
        <taxon>Xenopus</taxon>
    </lineage>
</organism>
<proteinExistence type="predicted"/>
<dbReference type="Proteomes" id="UP000694892">
    <property type="component" value="Chromosome 2L"/>
</dbReference>
<evidence type="ECO:0000313" key="1">
    <source>
        <dbReference type="EMBL" id="OCT96041.1"/>
    </source>
</evidence>
<evidence type="ECO:0000313" key="2">
    <source>
        <dbReference type="Proteomes" id="UP000694892"/>
    </source>
</evidence>
<reference evidence="2" key="1">
    <citation type="journal article" date="2016" name="Nature">
        <title>Genome evolution in the allotetraploid frog Xenopus laevis.</title>
        <authorList>
            <person name="Session A.M."/>
            <person name="Uno Y."/>
            <person name="Kwon T."/>
            <person name="Chapman J.A."/>
            <person name="Toyoda A."/>
            <person name="Takahashi S."/>
            <person name="Fukui A."/>
            <person name="Hikosaka A."/>
            <person name="Suzuki A."/>
            <person name="Kondo M."/>
            <person name="van Heeringen S.J."/>
            <person name="Quigley I."/>
            <person name="Heinz S."/>
            <person name="Ogino H."/>
            <person name="Ochi H."/>
            <person name="Hellsten U."/>
            <person name="Lyons J.B."/>
            <person name="Simakov O."/>
            <person name="Putnam N."/>
            <person name="Stites J."/>
            <person name="Kuroki Y."/>
            <person name="Tanaka T."/>
            <person name="Michiue T."/>
            <person name="Watanabe M."/>
            <person name="Bogdanovic O."/>
            <person name="Lister R."/>
            <person name="Georgiou G."/>
            <person name="Paranjpe S.S."/>
            <person name="van Kruijsbergen I."/>
            <person name="Shu S."/>
            <person name="Carlson J."/>
            <person name="Kinoshita T."/>
            <person name="Ohta Y."/>
            <person name="Mawaribuchi S."/>
            <person name="Jenkins J."/>
            <person name="Grimwood J."/>
            <person name="Schmutz J."/>
            <person name="Mitros T."/>
            <person name="Mozaffari S.V."/>
            <person name="Suzuki Y."/>
            <person name="Haramoto Y."/>
            <person name="Yamamoto T.S."/>
            <person name="Takagi C."/>
            <person name="Heald R."/>
            <person name="Miller K."/>
            <person name="Haudenschild C."/>
            <person name="Kitzman J."/>
            <person name="Nakayama T."/>
            <person name="Izutsu Y."/>
            <person name="Robert J."/>
            <person name="Fortriede J."/>
            <person name="Burns K."/>
            <person name="Lotay V."/>
            <person name="Karimi K."/>
            <person name="Yasuoka Y."/>
            <person name="Dichmann D.S."/>
            <person name="Flajnik M.F."/>
            <person name="Houston D.W."/>
            <person name="Shendure J."/>
            <person name="DuPasquier L."/>
            <person name="Vize P.D."/>
            <person name="Zorn A.M."/>
            <person name="Ito M."/>
            <person name="Marcotte E.M."/>
            <person name="Wallingford J.B."/>
            <person name="Ito Y."/>
            <person name="Asashima M."/>
            <person name="Ueno N."/>
            <person name="Matsuda Y."/>
            <person name="Veenstra G.J."/>
            <person name="Fujiyama A."/>
            <person name="Harland R.M."/>
            <person name="Taira M."/>
            <person name="Rokhsar D.S."/>
        </authorList>
    </citation>
    <scope>NUCLEOTIDE SEQUENCE [LARGE SCALE GENOMIC DNA]</scope>
    <source>
        <strain evidence="2">J</strain>
    </source>
</reference>
<feature type="non-terminal residue" evidence="1">
    <location>
        <position position="1"/>
    </location>
</feature>
<dbReference type="AlphaFoldDB" id="A0A974DRU6"/>
<gene>
    <name evidence="1" type="ORF">XELAEV_1801372411mg</name>
</gene>
<sequence>KLPEVLLIDELEPSQSAWTIFPAIP</sequence>